<comment type="caution">
    <text evidence="1">The sequence shown here is derived from an EMBL/GenBank/DDBJ whole genome shotgun (WGS) entry which is preliminary data.</text>
</comment>
<accession>A0A512MFV0</accession>
<organism evidence="1 2">
    <name type="scientific">Brevifollis gellanilyticus</name>
    <dbReference type="NCBI Taxonomy" id="748831"/>
    <lineage>
        <taxon>Bacteria</taxon>
        <taxon>Pseudomonadati</taxon>
        <taxon>Verrucomicrobiota</taxon>
        <taxon>Verrucomicrobiia</taxon>
        <taxon>Verrucomicrobiales</taxon>
        <taxon>Verrucomicrobiaceae</taxon>
    </lineage>
</organism>
<sequence length="56" mass="6064">MKTKLLIIPFALLTLVAMPSCREKGPGAKIGDKIDDALDQRPAEGIRDAVEDVTNK</sequence>
<dbReference type="EMBL" id="BKAG01000054">
    <property type="protein sequence ID" value="GEP45620.1"/>
    <property type="molecule type" value="Genomic_DNA"/>
</dbReference>
<name>A0A512MFV0_9BACT</name>
<protein>
    <submittedName>
        <fullName evidence="1">Uncharacterized protein</fullName>
    </submittedName>
</protein>
<reference evidence="1 2" key="1">
    <citation type="submission" date="2019-07" db="EMBL/GenBank/DDBJ databases">
        <title>Whole genome shotgun sequence of Brevifollis gellanilyticus NBRC 108608.</title>
        <authorList>
            <person name="Hosoyama A."/>
            <person name="Uohara A."/>
            <person name="Ohji S."/>
            <person name="Ichikawa N."/>
        </authorList>
    </citation>
    <scope>NUCLEOTIDE SEQUENCE [LARGE SCALE GENOMIC DNA]</scope>
    <source>
        <strain evidence="1 2">NBRC 108608</strain>
    </source>
</reference>
<evidence type="ECO:0000313" key="2">
    <source>
        <dbReference type="Proteomes" id="UP000321577"/>
    </source>
</evidence>
<dbReference type="AlphaFoldDB" id="A0A512MFV0"/>
<dbReference type="RefSeq" id="WP_170267026.1">
    <property type="nucleotide sequence ID" value="NZ_BKAG01000054.1"/>
</dbReference>
<gene>
    <name evidence="1" type="ORF">BGE01nite_49110</name>
</gene>
<proteinExistence type="predicted"/>
<evidence type="ECO:0000313" key="1">
    <source>
        <dbReference type="EMBL" id="GEP45620.1"/>
    </source>
</evidence>
<dbReference type="Proteomes" id="UP000321577">
    <property type="component" value="Unassembled WGS sequence"/>
</dbReference>
<keyword evidence="2" id="KW-1185">Reference proteome</keyword>